<sequence>MNSPNKASHSKYSLIFGDKLQSFLHLVFTQFLLHYFDRMSKFILHLITGKSELERICKNEKIQSVRIKKIENSLKKSSNSYLRNLTSSDSVSSGYEDDIVFNIMQIKQIPAENATFSFLMKDALMKIKAYHSLMREVDLIRCEKFCHENWSQLSLLLDLWTGLKSESGPECVKNRKWRELGFQGDDPSTDFRGMGMLALNSLNYLVTKHNEIAKNIFAKSKHPKYGYSFAIVGINVIAWVYKLLIDGDLKTHFYNYSQFLKKDKIKLENFYRIFVSVFIEFNEFWFYKEPDSIMQFELLSKEFLSLVKLKLVNEPYTHITEGVIDRRSFVERYVLNSSS</sequence>
<dbReference type="EMBL" id="REGN01000425">
    <property type="protein sequence ID" value="RNA42004.1"/>
    <property type="molecule type" value="Genomic_DNA"/>
</dbReference>
<dbReference type="GO" id="GO:0005096">
    <property type="term" value="F:GTPase activator activity"/>
    <property type="evidence" value="ECO:0007669"/>
    <property type="project" value="TreeGrafter"/>
</dbReference>
<dbReference type="AlphaFoldDB" id="A0A3M7T1U6"/>
<dbReference type="PANTHER" id="PTHR12771">
    <property type="entry name" value="ENGULFMENT AND CELL MOTILITY"/>
    <property type="match status" value="1"/>
</dbReference>
<comment type="caution">
    <text evidence="2">The sequence shown here is derived from an EMBL/GenBank/DDBJ whole genome shotgun (WGS) entry which is preliminary data.</text>
</comment>
<name>A0A3M7T1U6_BRAPC</name>
<dbReference type="STRING" id="10195.A0A3M7T1U6"/>
<evidence type="ECO:0000313" key="3">
    <source>
        <dbReference type="Proteomes" id="UP000276133"/>
    </source>
</evidence>
<dbReference type="OrthoDB" id="67155at2759"/>
<gene>
    <name evidence="2" type="ORF">BpHYR1_043090</name>
</gene>
<reference evidence="2 3" key="1">
    <citation type="journal article" date="2018" name="Sci. Rep.">
        <title>Genomic signatures of local adaptation to the degree of environmental predictability in rotifers.</title>
        <authorList>
            <person name="Franch-Gras L."/>
            <person name="Hahn C."/>
            <person name="Garcia-Roger E.M."/>
            <person name="Carmona M.J."/>
            <person name="Serra M."/>
            <person name="Gomez A."/>
        </authorList>
    </citation>
    <scope>NUCLEOTIDE SEQUENCE [LARGE SCALE GENOMIC DNA]</scope>
    <source>
        <strain evidence="2">HYR1</strain>
    </source>
</reference>
<keyword evidence="3" id="KW-1185">Reference proteome</keyword>
<protein>
    <submittedName>
        <fullName evidence="2">ELMO domain-containing 1</fullName>
    </submittedName>
</protein>
<dbReference type="PANTHER" id="PTHR12771:SF51">
    <property type="entry name" value="LD01482P"/>
    <property type="match status" value="1"/>
</dbReference>
<feature type="domain" description="ELMO" evidence="1">
    <location>
        <begin position="151"/>
        <end position="311"/>
    </location>
</feature>
<dbReference type="Pfam" id="PF04727">
    <property type="entry name" value="ELMO_CED12"/>
    <property type="match status" value="1"/>
</dbReference>
<evidence type="ECO:0000259" key="1">
    <source>
        <dbReference type="PROSITE" id="PS51335"/>
    </source>
</evidence>
<dbReference type="InterPro" id="IPR050868">
    <property type="entry name" value="ELMO_domain-containing"/>
</dbReference>
<dbReference type="InterPro" id="IPR006816">
    <property type="entry name" value="ELMO_dom"/>
</dbReference>
<dbReference type="Proteomes" id="UP000276133">
    <property type="component" value="Unassembled WGS sequence"/>
</dbReference>
<organism evidence="2 3">
    <name type="scientific">Brachionus plicatilis</name>
    <name type="common">Marine rotifer</name>
    <name type="synonym">Brachionus muelleri</name>
    <dbReference type="NCBI Taxonomy" id="10195"/>
    <lineage>
        <taxon>Eukaryota</taxon>
        <taxon>Metazoa</taxon>
        <taxon>Spiralia</taxon>
        <taxon>Gnathifera</taxon>
        <taxon>Rotifera</taxon>
        <taxon>Eurotatoria</taxon>
        <taxon>Monogononta</taxon>
        <taxon>Pseudotrocha</taxon>
        <taxon>Ploima</taxon>
        <taxon>Brachionidae</taxon>
        <taxon>Brachionus</taxon>
    </lineage>
</organism>
<evidence type="ECO:0000313" key="2">
    <source>
        <dbReference type="EMBL" id="RNA42004.1"/>
    </source>
</evidence>
<accession>A0A3M7T1U6</accession>
<dbReference type="PROSITE" id="PS51335">
    <property type="entry name" value="ELMO"/>
    <property type="match status" value="1"/>
</dbReference>
<proteinExistence type="predicted"/>